<proteinExistence type="predicted"/>
<dbReference type="RefSeq" id="WP_281748471.1">
    <property type="nucleotide sequence ID" value="NZ_AP026933.1"/>
</dbReference>
<organism evidence="2 3">
    <name type="scientific">Spiroplasma ixodetis</name>
    <dbReference type="NCBI Taxonomy" id="2141"/>
    <lineage>
        <taxon>Bacteria</taxon>
        <taxon>Bacillati</taxon>
        <taxon>Mycoplasmatota</taxon>
        <taxon>Mollicutes</taxon>
        <taxon>Entomoplasmatales</taxon>
        <taxon>Spiroplasmataceae</taxon>
        <taxon>Spiroplasma</taxon>
    </lineage>
</organism>
<evidence type="ECO:0000259" key="1">
    <source>
        <dbReference type="Pfam" id="PF00005"/>
    </source>
</evidence>
<accession>A0ABN6T068</accession>
<keyword evidence="3" id="KW-1185">Reference proteome</keyword>
<dbReference type="SUPFAM" id="SSF52540">
    <property type="entry name" value="P-loop containing nucleoside triphosphate hydrolases"/>
    <property type="match status" value="1"/>
</dbReference>
<dbReference type="InterPro" id="IPR027417">
    <property type="entry name" value="P-loop_NTPase"/>
</dbReference>
<dbReference type="Gene3D" id="3.40.50.300">
    <property type="entry name" value="P-loop containing nucleotide triphosphate hydrolases"/>
    <property type="match status" value="1"/>
</dbReference>
<protein>
    <recommendedName>
        <fullName evidence="1">ABC transporter domain-containing protein</fullName>
    </recommendedName>
</protein>
<gene>
    <name evidence="2" type="ORF">SHM_24610</name>
</gene>
<name>A0ABN6T068_9MOLU</name>
<dbReference type="InterPro" id="IPR051309">
    <property type="entry name" value="ABCF_ATPase"/>
</dbReference>
<dbReference type="InterPro" id="IPR003439">
    <property type="entry name" value="ABC_transporter-like_ATP-bd"/>
</dbReference>
<feature type="domain" description="ABC transporter" evidence="1">
    <location>
        <begin position="41"/>
        <end position="138"/>
    </location>
</feature>
<evidence type="ECO:0000313" key="2">
    <source>
        <dbReference type="EMBL" id="BDT04815.1"/>
    </source>
</evidence>
<evidence type="ECO:0000313" key="3">
    <source>
        <dbReference type="Proteomes" id="UP001163387"/>
    </source>
</evidence>
<sequence length="150" mass="16801">MLEKETKTNLTETTHEKRIKNSDFLINATDIVKVYGDKTVLNKLNIQIKAGERIGIIGANGSGKSTLTEIIAGIRHATSGVIEKKEGIVIGFQFQKSKYPPGITVMDMLTYYLETFNIEINVGQLNELLNTYQLSAAKNKNRLFSLYVLF</sequence>
<dbReference type="PANTHER" id="PTHR42855:SF2">
    <property type="entry name" value="DRUG RESISTANCE ABC TRANSPORTER,ATP-BINDING PROTEIN"/>
    <property type="match status" value="1"/>
</dbReference>
<reference evidence="2 3" key="1">
    <citation type="journal article" date="2022" name="Front. Microbiol.">
        <title>Male-killing mechanisms vary between Spiroplasma species.</title>
        <authorList>
            <person name="Arai H."/>
            <person name="Inoue M."/>
            <person name="Kageyama D."/>
        </authorList>
    </citation>
    <scope>NUCLEOTIDE SEQUENCE [LARGE SCALE GENOMIC DNA]</scope>
    <source>
        <strain evidence="3">sHm</strain>
    </source>
</reference>
<dbReference type="EMBL" id="AP026933">
    <property type="protein sequence ID" value="BDT04815.1"/>
    <property type="molecule type" value="Genomic_DNA"/>
</dbReference>
<dbReference type="PANTHER" id="PTHR42855">
    <property type="entry name" value="ABC TRANSPORTER ATP-BINDING SUBUNIT"/>
    <property type="match status" value="1"/>
</dbReference>
<dbReference type="Pfam" id="PF00005">
    <property type="entry name" value="ABC_tran"/>
    <property type="match status" value="1"/>
</dbReference>
<dbReference type="Proteomes" id="UP001163387">
    <property type="component" value="Chromosome"/>
</dbReference>